<keyword evidence="1" id="KW-0472">Membrane</keyword>
<proteinExistence type="predicted"/>
<dbReference type="Proteomes" id="UP000184300">
    <property type="component" value="Unassembled WGS sequence"/>
</dbReference>
<feature type="transmembrane region" description="Helical" evidence="1">
    <location>
        <begin position="12"/>
        <end position="33"/>
    </location>
</feature>
<feature type="transmembrane region" description="Helical" evidence="1">
    <location>
        <begin position="64"/>
        <end position="86"/>
    </location>
</feature>
<dbReference type="AlphaFoldDB" id="A0A1L9VFF3"/>
<dbReference type="VEuPathDB" id="FungiDB:ASPGLDRAFT_48770"/>
<evidence type="ECO:0000313" key="3">
    <source>
        <dbReference type="Proteomes" id="UP000184300"/>
    </source>
</evidence>
<keyword evidence="1" id="KW-0812">Transmembrane</keyword>
<dbReference type="OrthoDB" id="5322539at2759"/>
<dbReference type="STRING" id="1160497.A0A1L9VFF3"/>
<reference evidence="3" key="1">
    <citation type="journal article" date="2017" name="Genome Biol.">
        <title>Comparative genomics reveals high biological diversity and specific adaptations in the industrially and medically important fungal genus Aspergillus.</title>
        <authorList>
            <person name="de Vries R.P."/>
            <person name="Riley R."/>
            <person name="Wiebenga A."/>
            <person name="Aguilar-Osorio G."/>
            <person name="Amillis S."/>
            <person name="Uchima C.A."/>
            <person name="Anderluh G."/>
            <person name="Asadollahi M."/>
            <person name="Askin M."/>
            <person name="Barry K."/>
            <person name="Battaglia E."/>
            <person name="Bayram O."/>
            <person name="Benocci T."/>
            <person name="Braus-Stromeyer S.A."/>
            <person name="Caldana C."/>
            <person name="Canovas D."/>
            <person name="Cerqueira G.C."/>
            <person name="Chen F."/>
            <person name="Chen W."/>
            <person name="Choi C."/>
            <person name="Clum A."/>
            <person name="Dos Santos R.A."/>
            <person name="Damasio A.R."/>
            <person name="Diallinas G."/>
            <person name="Emri T."/>
            <person name="Fekete E."/>
            <person name="Flipphi M."/>
            <person name="Freyberg S."/>
            <person name="Gallo A."/>
            <person name="Gournas C."/>
            <person name="Habgood R."/>
            <person name="Hainaut M."/>
            <person name="Harispe M.L."/>
            <person name="Henrissat B."/>
            <person name="Hilden K.S."/>
            <person name="Hope R."/>
            <person name="Hossain A."/>
            <person name="Karabika E."/>
            <person name="Karaffa L."/>
            <person name="Karanyi Z."/>
            <person name="Krasevec N."/>
            <person name="Kuo A."/>
            <person name="Kusch H."/>
            <person name="LaButti K."/>
            <person name="Lagendijk E.L."/>
            <person name="Lapidus A."/>
            <person name="Levasseur A."/>
            <person name="Lindquist E."/>
            <person name="Lipzen A."/>
            <person name="Logrieco A.F."/>
            <person name="MacCabe A."/>
            <person name="Maekelae M.R."/>
            <person name="Malavazi I."/>
            <person name="Melin P."/>
            <person name="Meyer V."/>
            <person name="Mielnichuk N."/>
            <person name="Miskei M."/>
            <person name="Molnar A.P."/>
            <person name="Mule G."/>
            <person name="Ngan C.Y."/>
            <person name="Orejas M."/>
            <person name="Orosz E."/>
            <person name="Ouedraogo J.P."/>
            <person name="Overkamp K.M."/>
            <person name="Park H.-S."/>
            <person name="Perrone G."/>
            <person name="Piumi F."/>
            <person name="Punt P.J."/>
            <person name="Ram A.F."/>
            <person name="Ramon A."/>
            <person name="Rauscher S."/>
            <person name="Record E."/>
            <person name="Riano-Pachon D.M."/>
            <person name="Robert V."/>
            <person name="Roehrig J."/>
            <person name="Ruller R."/>
            <person name="Salamov A."/>
            <person name="Salih N.S."/>
            <person name="Samson R.A."/>
            <person name="Sandor E."/>
            <person name="Sanguinetti M."/>
            <person name="Schuetze T."/>
            <person name="Sepcic K."/>
            <person name="Shelest E."/>
            <person name="Sherlock G."/>
            <person name="Sophianopoulou V."/>
            <person name="Squina F.M."/>
            <person name="Sun H."/>
            <person name="Susca A."/>
            <person name="Todd R.B."/>
            <person name="Tsang A."/>
            <person name="Unkles S.E."/>
            <person name="van de Wiele N."/>
            <person name="van Rossen-Uffink D."/>
            <person name="Oliveira J.V."/>
            <person name="Vesth T.C."/>
            <person name="Visser J."/>
            <person name="Yu J.-H."/>
            <person name="Zhou M."/>
            <person name="Andersen M.R."/>
            <person name="Archer D.B."/>
            <person name="Baker S.E."/>
            <person name="Benoit I."/>
            <person name="Brakhage A.A."/>
            <person name="Braus G.H."/>
            <person name="Fischer R."/>
            <person name="Frisvad J.C."/>
            <person name="Goldman G.H."/>
            <person name="Houbraken J."/>
            <person name="Oakley B."/>
            <person name="Pocsi I."/>
            <person name="Scazzocchio C."/>
            <person name="Seiboth B."/>
            <person name="vanKuyk P.A."/>
            <person name="Wortman J."/>
            <person name="Dyer P.S."/>
            <person name="Grigoriev I.V."/>
        </authorList>
    </citation>
    <scope>NUCLEOTIDE SEQUENCE [LARGE SCALE GENOMIC DNA]</scope>
    <source>
        <strain evidence="3">CBS 516.65</strain>
    </source>
</reference>
<feature type="transmembrane region" description="Helical" evidence="1">
    <location>
        <begin position="555"/>
        <end position="580"/>
    </location>
</feature>
<dbReference type="RefSeq" id="XP_022399365.1">
    <property type="nucleotide sequence ID" value="XM_022546968.1"/>
</dbReference>
<evidence type="ECO:0000313" key="2">
    <source>
        <dbReference type="EMBL" id="OJJ82667.1"/>
    </source>
</evidence>
<dbReference type="EMBL" id="KV878901">
    <property type="protein sequence ID" value="OJJ82667.1"/>
    <property type="molecule type" value="Genomic_DNA"/>
</dbReference>
<protein>
    <submittedName>
        <fullName evidence="2">Uncharacterized protein</fullName>
    </submittedName>
</protein>
<gene>
    <name evidence="2" type="ORF">ASPGLDRAFT_48770</name>
</gene>
<feature type="transmembrane region" description="Helical" evidence="1">
    <location>
        <begin position="129"/>
        <end position="154"/>
    </location>
</feature>
<evidence type="ECO:0000256" key="1">
    <source>
        <dbReference type="SAM" id="Phobius"/>
    </source>
</evidence>
<keyword evidence="3" id="KW-1185">Reference proteome</keyword>
<dbReference type="PANTHER" id="PTHR35041">
    <property type="entry name" value="MEDIATOR OF RNA POLYMERASE II TRANSCRIPTION SUBUNIT 1"/>
    <property type="match status" value="1"/>
</dbReference>
<accession>A0A1L9VFF3</accession>
<name>A0A1L9VFF3_ASPGL</name>
<sequence>MAWFPLNLRCSAPIIMVSTLLAALGSAIGHHLFYDNLDGEPVLDSDPLSSIASFYSISDQQFNVSIGTLFALLVKSLLGIAVSTVFDQFAWKAIKGRMRSIGLIDDLFSTLKNGFMVLDYVLWRHYPFSMLLACIAWLLPVATVITPATLSVHMASFSNTTLMRVPRVDFRQFKFATLMDYANSPQFMYETSKPEVQRILVNTAVQGNIMPIKPPSINSSWTLEFYGPALKCEHVDDDTHRAITQNVQSAILNISTFGVDDRKDLARVAYTFGYLAWPADTSSTNKTLPFEKHNVDSTYSLRINKGNPAGAPETDERPTDPISMFIATFPHMAEQGDRTENELNGTTLDAVILNCKLYNASYEANFTYVNGQQDVRIPHIQFSNEAIPIGMSQTMNIENPSTKDLDQMERYSYMSIIDELGDFLSGEIHQKTTRQLDSLKANGNEINWGANETVIELDNTNVMLTPLARTKELNFLYAAMSSNNQWNNSKNGLPASQPASTALSLSDALEKMFQNITVSMMSSNRFQPNYTTSPMPDVNVTMTAYHNVYSYSQRILWTAYGIALGVSMISVALGVIIYFFNHGSYSTKFSTILRTTRIANISTVFNAEDVKGLDPLPDHINDADISFKDGRDQGQSPGKAVFNVEELEMPLTPQTPESARLLKSPELYEEVGLGLNQRLGPSGWFNVGARRDIRYHEVNQ</sequence>
<dbReference type="PANTHER" id="PTHR35041:SF6">
    <property type="entry name" value="FORMYLMETHIONINE DEFORMYLASE-LIKE PROTEIN-RELATED"/>
    <property type="match status" value="1"/>
</dbReference>
<organism evidence="2 3">
    <name type="scientific">Aspergillus glaucus CBS 516.65</name>
    <dbReference type="NCBI Taxonomy" id="1160497"/>
    <lineage>
        <taxon>Eukaryota</taxon>
        <taxon>Fungi</taxon>
        <taxon>Dikarya</taxon>
        <taxon>Ascomycota</taxon>
        <taxon>Pezizomycotina</taxon>
        <taxon>Eurotiomycetes</taxon>
        <taxon>Eurotiomycetidae</taxon>
        <taxon>Eurotiales</taxon>
        <taxon>Aspergillaceae</taxon>
        <taxon>Aspergillus</taxon>
        <taxon>Aspergillus subgen. Aspergillus</taxon>
    </lineage>
</organism>
<dbReference type="GeneID" id="34463229"/>
<keyword evidence="1" id="KW-1133">Transmembrane helix</keyword>